<dbReference type="Pfam" id="PF12710">
    <property type="entry name" value="HAD"/>
    <property type="match status" value="1"/>
</dbReference>
<accession>A0ABX7P4N1</accession>
<dbReference type="SUPFAM" id="SSF56784">
    <property type="entry name" value="HAD-like"/>
    <property type="match status" value="1"/>
</dbReference>
<dbReference type="InterPro" id="IPR036412">
    <property type="entry name" value="HAD-like_sf"/>
</dbReference>
<keyword evidence="3" id="KW-1185">Reference proteome</keyword>
<dbReference type="InterPro" id="IPR023214">
    <property type="entry name" value="HAD_sf"/>
</dbReference>
<dbReference type="EMBL" id="CP071090">
    <property type="protein sequence ID" value="QSQ25362.1"/>
    <property type="molecule type" value="Genomic_DNA"/>
</dbReference>
<proteinExistence type="predicted"/>
<dbReference type="Proteomes" id="UP000662747">
    <property type="component" value="Chromosome"/>
</dbReference>
<name>A0ABX7P4N1_9BACT</name>
<feature type="chain" id="PRO_5047545854" evidence="1">
    <location>
        <begin position="30"/>
        <end position="333"/>
    </location>
</feature>
<reference evidence="2 3" key="1">
    <citation type="submission" date="2021-02" db="EMBL/GenBank/DDBJ databases">
        <title>De Novo genome assembly of isolated myxobacteria.</title>
        <authorList>
            <person name="Stevens D.C."/>
        </authorList>
    </citation>
    <scope>NUCLEOTIDE SEQUENCE [LARGE SCALE GENOMIC DNA]</scope>
    <source>
        <strain evidence="3">SCPEA02</strain>
    </source>
</reference>
<protein>
    <submittedName>
        <fullName evidence="2">Haloacid dehalogenase-like hydrolase</fullName>
    </submittedName>
</protein>
<feature type="signal peptide" evidence="1">
    <location>
        <begin position="1"/>
        <end position="29"/>
    </location>
</feature>
<dbReference type="RefSeq" id="WP_206726917.1">
    <property type="nucleotide sequence ID" value="NZ_CP071090.1"/>
</dbReference>
<keyword evidence="1" id="KW-0732">Signal</keyword>
<evidence type="ECO:0000313" key="3">
    <source>
        <dbReference type="Proteomes" id="UP000662747"/>
    </source>
</evidence>
<evidence type="ECO:0000313" key="2">
    <source>
        <dbReference type="EMBL" id="QSQ25362.1"/>
    </source>
</evidence>
<dbReference type="Gene3D" id="3.40.50.1000">
    <property type="entry name" value="HAD superfamily/HAD-like"/>
    <property type="match status" value="1"/>
</dbReference>
<gene>
    <name evidence="2" type="ORF">JY651_10725</name>
</gene>
<evidence type="ECO:0000256" key="1">
    <source>
        <dbReference type="SAM" id="SignalP"/>
    </source>
</evidence>
<sequence>MSRPSRRTDRLSVSILLLLALAFPAAARAQAAKADPLPSWNDTPVKQAIIGFVTRVTTEGGPDFLPVEHRIAVFDNDGTLWQEKPAVQGAFLVERVRELAAKDPSIKQRQPFKAVLEGDVDTLMEGGEKALMELFAATHANMPQEQFQAEVHQFLREARHPKLGVPYTKLAYPPMLELLRYLRDNGFQTWISSGGGIDFMRVFSEELYGIPPQQVIGSSLEEKFEQHGGRDVLWREPRVDHVNDKEGKPVGNDLHIGRSPVFVAGNVRSGGDIAMLSASQQRLGPSFQLLINHDDARREFAYQEKDGASLRAAKEGGWNVVSMRDDWKRVFAY</sequence>
<organism evidence="2 3">
    <name type="scientific">Pyxidicoccus parkwayensis</name>
    <dbReference type="NCBI Taxonomy" id="2813578"/>
    <lineage>
        <taxon>Bacteria</taxon>
        <taxon>Pseudomonadati</taxon>
        <taxon>Myxococcota</taxon>
        <taxon>Myxococcia</taxon>
        <taxon>Myxococcales</taxon>
        <taxon>Cystobacterineae</taxon>
        <taxon>Myxococcaceae</taxon>
        <taxon>Pyxidicoccus</taxon>
    </lineage>
</organism>